<dbReference type="Proteomes" id="UP001185922">
    <property type="component" value="Unassembled WGS sequence"/>
</dbReference>
<keyword evidence="1" id="KW-0812">Transmembrane</keyword>
<keyword evidence="1" id="KW-1133">Transmembrane helix</keyword>
<evidence type="ECO:0000256" key="1">
    <source>
        <dbReference type="SAM" id="Phobius"/>
    </source>
</evidence>
<evidence type="ECO:0000313" key="5">
    <source>
        <dbReference type="Proteomes" id="UP001185922"/>
    </source>
</evidence>
<accession>A0AAE4R4V4</accession>
<dbReference type="RefSeq" id="WP_096272857.1">
    <property type="nucleotide sequence ID" value="NZ_CP091855.1"/>
</dbReference>
<dbReference type="Proteomes" id="UP001185779">
    <property type="component" value="Unassembled WGS sequence"/>
</dbReference>
<dbReference type="EMBL" id="JAWLKI010000012">
    <property type="protein sequence ID" value="MDV6308151.1"/>
    <property type="molecule type" value="Genomic_DNA"/>
</dbReference>
<keyword evidence="1" id="KW-0472">Membrane</keyword>
<dbReference type="GeneID" id="77170328"/>
<protein>
    <submittedName>
        <fullName evidence="3">Mce family protein</fullName>
    </submittedName>
</protein>
<name>A0AAE4R4V4_9ACTN</name>
<dbReference type="EMBL" id="JAWLKH010000007">
    <property type="protein sequence ID" value="MDV6312037.1"/>
    <property type="molecule type" value="Genomic_DNA"/>
</dbReference>
<gene>
    <name evidence="2" type="ORF">R3P94_12630</name>
    <name evidence="3" type="ORF">R3Q15_09065</name>
</gene>
<comment type="caution">
    <text evidence="3">The sequence shown here is derived from an EMBL/GenBank/DDBJ whole genome shotgun (WGS) entry which is preliminary data.</text>
</comment>
<keyword evidence="4" id="KW-1185">Reference proteome</keyword>
<organism evidence="3 5">
    <name type="scientific">Gordonia amicalis</name>
    <dbReference type="NCBI Taxonomy" id="89053"/>
    <lineage>
        <taxon>Bacteria</taxon>
        <taxon>Bacillati</taxon>
        <taxon>Actinomycetota</taxon>
        <taxon>Actinomycetes</taxon>
        <taxon>Mycobacteriales</taxon>
        <taxon>Gordoniaceae</taxon>
        <taxon>Gordonia</taxon>
    </lineage>
</organism>
<proteinExistence type="predicted"/>
<reference evidence="3 4" key="1">
    <citation type="submission" date="2023-10" db="EMBL/GenBank/DDBJ databases">
        <title>Development of a sustainable strategy for remediation of hydrocarbon-contaminated territories based on the waste exchange concept.</title>
        <authorList>
            <person name="Krivoruchko A."/>
        </authorList>
    </citation>
    <scope>NUCLEOTIDE SEQUENCE</scope>
    <source>
        <strain evidence="2 4">IEGM 1266</strain>
        <strain evidence="3">IEGM 1279</strain>
    </source>
</reference>
<evidence type="ECO:0000313" key="4">
    <source>
        <dbReference type="Proteomes" id="UP001185779"/>
    </source>
</evidence>
<sequence length="344" mass="36189">MSSHREPSIRGYRIRGLVVLALVAVLAVVVWQKVTPAPADGVRFALVVSDLGDGVGEATPVRLHGLTVGEVVDHRPHGPGRQLITLSVDDERFGELSDELDVRFISGTVFGSTAVELVPTGSGDPLRPAEVLDLGNGASDDTITTIMRDSGRLMIDVVNRDLATSLDAGAELTAASAPLMASGLVMLRTMQRKMNLSMGELLPKIANASEGAAVFTPSAIGILNSLASVEDLDDPAQVELANGTIVEVSNLVFSFAGRLVGALAPMAGLMDVMLDLIVPLNQGLQGITPAKVERLLDGADGALHRRGDRVDLDTEILLQGFPAFGQPLAALAKTTEAPTEREQR</sequence>
<dbReference type="AlphaFoldDB" id="A0AAE4R4V4"/>
<evidence type="ECO:0000313" key="2">
    <source>
        <dbReference type="EMBL" id="MDV6308151.1"/>
    </source>
</evidence>
<feature type="transmembrane region" description="Helical" evidence="1">
    <location>
        <begin position="12"/>
        <end position="31"/>
    </location>
</feature>
<evidence type="ECO:0000313" key="3">
    <source>
        <dbReference type="EMBL" id="MDV6312037.1"/>
    </source>
</evidence>